<protein>
    <recommendedName>
        <fullName evidence="8">P-loop containing nucleoside triphosphate hydrolase protein</fullName>
    </recommendedName>
</protein>
<dbReference type="eggNOG" id="KOG3079">
    <property type="taxonomic scope" value="Eukaryota"/>
</dbReference>
<dbReference type="InterPro" id="IPR027417">
    <property type="entry name" value="P-loop_NTPase"/>
</dbReference>
<dbReference type="AlphaFoldDB" id="A1C4X4"/>
<dbReference type="VEuPathDB" id="FungiDB:ACLA_001530"/>
<dbReference type="OMA" id="YEMSAEH"/>
<evidence type="ECO:0000256" key="4">
    <source>
        <dbReference type="RuleBase" id="RU003330"/>
    </source>
</evidence>
<accession>A1C4X4</accession>
<keyword evidence="3 4" id="KW-0418">Kinase</keyword>
<organism evidence="6 7">
    <name type="scientific">Aspergillus clavatus (strain ATCC 1007 / CBS 513.65 / DSM 816 / NCTC 3887 / NRRL 1 / QM 1276 / 107)</name>
    <dbReference type="NCBI Taxonomy" id="344612"/>
    <lineage>
        <taxon>Eukaryota</taxon>
        <taxon>Fungi</taxon>
        <taxon>Dikarya</taxon>
        <taxon>Ascomycota</taxon>
        <taxon>Pezizomycotina</taxon>
        <taxon>Eurotiomycetes</taxon>
        <taxon>Eurotiomycetidae</taxon>
        <taxon>Eurotiales</taxon>
        <taxon>Aspergillaceae</taxon>
        <taxon>Aspergillus</taxon>
        <taxon>Aspergillus subgen. Fumigati</taxon>
    </lineage>
</organism>
<dbReference type="STRING" id="344612.A1C4X4"/>
<evidence type="ECO:0000256" key="2">
    <source>
        <dbReference type="ARBA" id="ARBA00022741"/>
    </source>
</evidence>
<evidence type="ECO:0000256" key="1">
    <source>
        <dbReference type="ARBA" id="ARBA00022679"/>
    </source>
</evidence>
<dbReference type="GeneID" id="4708665"/>
<dbReference type="InterPro" id="IPR000850">
    <property type="entry name" value="Adenylat/UMP-CMP_kin"/>
</dbReference>
<reference evidence="6 7" key="1">
    <citation type="journal article" date="2008" name="PLoS Genet.">
        <title>Genomic islands in the pathogenic filamentous fungus Aspergillus fumigatus.</title>
        <authorList>
            <person name="Fedorova N.D."/>
            <person name="Khaldi N."/>
            <person name="Joardar V.S."/>
            <person name="Maiti R."/>
            <person name="Amedeo P."/>
            <person name="Anderson M.J."/>
            <person name="Crabtree J."/>
            <person name="Silva J.C."/>
            <person name="Badger J.H."/>
            <person name="Albarraq A."/>
            <person name="Angiuoli S."/>
            <person name="Bussey H."/>
            <person name="Bowyer P."/>
            <person name="Cotty P.J."/>
            <person name="Dyer P.S."/>
            <person name="Egan A."/>
            <person name="Galens K."/>
            <person name="Fraser-Liggett C.M."/>
            <person name="Haas B.J."/>
            <person name="Inman J.M."/>
            <person name="Kent R."/>
            <person name="Lemieux S."/>
            <person name="Malavazi I."/>
            <person name="Orvis J."/>
            <person name="Roemer T."/>
            <person name="Ronning C.M."/>
            <person name="Sundaram J.P."/>
            <person name="Sutton G."/>
            <person name="Turner G."/>
            <person name="Venter J.C."/>
            <person name="White O.R."/>
            <person name="Whitty B.R."/>
            <person name="Youngman P."/>
            <person name="Wolfe K.H."/>
            <person name="Goldman G.H."/>
            <person name="Wortman J.R."/>
            <person name="Jiang B."/>
            <person name="Denning D.W."/>
            <person name="Nierman W.C."/>
        </authorList>
    </citation>
    <scope>NUCLEOTIDE SEQUENCE [LARGE SCALE GENOMIC DNA]</scope>
    <source>
        <strain evidence="7">ATCC 1007 / CBS 513.65 / DSM 816 / NCTC 3887 / NRRL 1</strain>
    </source>
</reference>
<dbReference type="GO" id="GO:0019205">
    <property type="term" value="F:nucleobase-containing compound kinase activity"/>
    <property type="evidence" value="ECO:0007669"/>
    <property type="project" value="InterPro"/>
</dbReference>
<name>A1C4X4_ASPCL</name>
<dbReference type="PANTHER" id="PTHR23359">
    <property type="entry name" value="NUCLEOTIDE KINASE"/>
    <property type="match status" value="1"/>
</dbReference>
<evidence type="ECO:0000256" key="5">
    <source>
        <dbReference type="SAM" id="MobiDB-lite"/>
    </source>
</evidence>
<evidence type="ECO:0008006" key="8">
    <source>
        <dbReference type="Google" id="ProtNLM"/>
    </source>
</evidence>
<sequence length="267" mass="29464">MSSQQTRGNQTQEPNNGATNAPSSYRMSQLLPDLLSPTRETRTYDEGAFLRGHGLVPVTDLTSMLPCHASIHDSDAKIILIIGGPGAGKSTVAASLAAELNLVHIDAAAVVRRLAVTARQPAWRTVCDSMEASGTLPSAVLVNVIRLEIFRNQGFGQNVFVIDGFPHTREEFDLVNQTYDVKMALHLLATPDTMEKRYMQIKMTFQEGERRLAKFNHLKLRYFASLAELTGYEKFSSVMVNASGDAEFPESWSYVKSVVEVSGWIPD</sequence>
<dbReference type="RefSeq" id="XP_001276168.1">
    <property type="nucleotide sequence ID" value="XM_001276167.1"/>
</dbReference>
<dbReference type="PRINTS" id="PR00094">
    <property type="entry name" value="ADENYLTKNASE"/>
</dbReference>
<dbReference type="GO" id="GO:0006139">
    <property type="term" value="P:nucleobase-containing compound metabolic process"/>
    <property type="evidence" value="ECO:0007669"/>
    <property type="project" value="InterPro"/>
</dbReference>
<evidence type="ECO:0000313" key="7">
    <source>
        <dbReference type="Proteomes" id="UP000006701"/>
    </source>
</evidence>
<dbReference type="Pfam" id="PF00406">
    <property type="entry name" value="ADK"/>
    <property type="match status" value="1"/>
</dbReference>
<proteinExistence type="inferred from homology"/>
<dbReference type="EMBL" id="DS027004">
    <property type="protein sequence ID" value="EAW14742.1"/>
    <property type="molecule type" value="Genomic_DNA"/>
</dbReference>
<dbReference type="GO" id="GO:0005524">
    <property type="term" value="F:ATP binding"/>
    <property type="evidence" value="ECO:0007669"/>
    <property type="project" value="InterPro"/>
</dbReference>
<feature type="region of interest" description="Disordered" evidence="5">
    <location>
        <begin position="1"/>
        <end position="24"/>
    </location>
</feature>
<dbReference type="KEGG" id="act:ACLA_001530"/>
<keyword evidence="7" id="KW-1185">Reference proteome</keyword>
<keyword evidence="1 4" id="KW-0808">Transferase</keyword>
<dbReference type="SUPFAM" id="SSF52540">
    <property type="entry name" value="P-loop containing nucleoside triphosphate hydrolases"/>
    <property type="match status" value="1"/>
</dbReference>
<keyword evidence="2" id="KW-0547">Nucleotide-binding</keyword>
<dbReference type="Proteomes" id="UP000006701">
    <property type="component" value="Unassembled WGS sequence"/>
</dbReference>
<dbReference type="HOGENOM" id="CLU_1041979_0_0_1"/>
<dbReference type="Gene3D" id="3.40.50.300">
    <property type="entry name" value="P-loop containing nucleotide triphosphate hydrolases"/>
    <property type="match status" value="1"/>
</dbReference>
<evidence type="ECO:0000313" key="6">
    <source>
        <dbReference type="EMBL" id="EAW14742.1"/>
    </source>
</evidence>
<gene>
    <name evidence="6" type="ORF">ACLA_001530</name>
</gene>
<dbReference type="OrthoDB" id="442176at2759"/>
<evidence type="ECO:0000256" key="3">
    <source>
        <dbReference type="ARBA" id="ARBA00022777"/>
    </source>
</evidence>
<comment type="similarity">
    <text evidence="4">Belongs to the adenylate kinase family.</text>
</comment>